<organism evidence="2 3">
    <name type="scientific">Paraburkholderia susongensis</name>
    <dbReference type="NCBI Taxonomy" id="1515439"/>
    <lineage>
        <taxon>Bacteria</taxon>
        <taxon>Pseudomonadati</taxon>
        <taxon>Pseudomonadota</taxon>
        <taxon>Betaproteobacteria</taxon>
        <taxon>Burkholderiales</taxon>
        <taxon>Burkholderiaceae</taxon>
        <taxon>Paraburkholderia</taxon>
    </lineage>
</organism>
<dbReference type="OrthoDB" id="8549922at2"/>
<name>A0A1X7LTQ3_9BURK</name>
<dbReference type="EMBL" id="FXAT01000008">
    <property type="protein sequence ID" value="SMG56519.1"/>
    <property type="molecule type" value="Genomic_DNA"/>
</dbReference>
<dbReference type="PANTHER" id="PTHR21015:SF22">
    <property type="entry name" value="GLYCOSYLTRANSFERASE"/>
    <property type="match status" value="1"/>
</dbReference>
<evidence type="ECO:0000313" key="2">
    <source>
        <dbReference type="EMBL" id="SMG56519.1"/>
    </source>
</evidence>
<protein>
    <submittedName>
        <fullName evidence="2">Glycosyltransferase family 28 C-terminal domain-containing protein</fullName>
    </submittedName>
</protein>
<dbReference type="Gene3D" id="3.40.50.2000">
    <property type="entry name" value="Glycogen Phosphorylase B"/>
    <property type="match status" value="1"/>
</dbReference>
<keyword evidence="3" id="KW-1185">Reference proteome</keyword>
<gene>
    <name evidence="2" type="ORF">SAMN06265784_108208</name>
</gene>
<accession>A0A1X7LTQ3</accession>
<feature type="domain" description="Glycosyl transferase family 28 C-terminal" evidence="1">
    <location>
        <begin position="231"/>
        <end position="302"/>
    </location>
</feature>
<dbReference type="RefSeq" id="WP_085487449.1">
    <property type="nucleotide sequence ID" value="NZ_FXAT01000008.1"/>
</dbReference>
<dbReference type="SUPFAM" id="SSF53756">
    <property type="entry name" value="UDP-Glycosyltransferase/glycogen phosphorylase"/>
    <property type="match status" value="1"/>
</dbReference>
<dbReference type="InterPro" id="IPR007235">
    <property type="entry name" value="Glyco_trans_28_C"/>
</dbReference>
<dbReference type="GO" id="GO:0016758">
    <property type="term" value="F:hexosyltransferase activity"/>
    <property type="evidence" value="ECO:0007669"/>
    <property type="project" value="InterPro"/>
</dbReference>
<dbReference type="Pfam" id="PF04101">
    <property type="entry name" value="Glyco_tran_28_C"/>
    <property type="match status" value="1"/>
</dbReference>
<sequence length="338" mass="37221">MNRCLSYARQMRSRVKPVFFSLAAAIEIIEEMGFDADYFVSSNWSRASSRDWNRELCVRLGMMLERVAPEVVVFDGTWPYQGFIAACERYGKAKLVWSNRGLYRAGKEKSFSRRDIFSLIVRPGEVGDSFAVEDGEFARAQVRVPPVCILDEDELLDREQARSALGLPLAGRYALFSLGAGNINDVESVAAGLIRQLQDAGFEIVWARNPISVKEVVLPDGIRSISAYPLVRYMRAFDVFVGAAGYNTCCEVVQTQVPSLLVPNTSATLDDQLRRAQLVAGHAPVVVSPCTNETELQAAVVAVLDLVALAGMRQCPVPMNGAEMAAEEMLTLIDGGRR</sequence>
<dbReference type="STRING" id="1515439.SAMN06265784_108208"/>
<reference evidence="3" key="1">
    <citation type="submission" date="2017-04" db="EMBL/GenBank/DDBJ databases">
        <authorList>
            <person name="Varghese N."/>
            <person name="Submissions S."/>
        </authorList>
    </citation>
    <scope>NUCLEOTIDE SEQUENCE [LARGE SCALE GENOMIC DNA]</scope>
    <source>
        <strain evidence="3">LMG 29540</strain>
    </source>
</reference>
<proteinExistence type="predicted"/>
<evidence type="ECO:0000259" key="1">
    <source>
        <dbReference type="Pfam" id="PF04101"/>
    </source>
</evidence>
<dbReference type="PANTHER" id="PTHR21015">
    <property type="entry name" value="UDP-N-ACETYLGLUCOSAMINE--N-ACETYLMURAMYL-(PENTAPEPTIDE) PYROPHOSPHORYL-UNDECAPRENOL N-ACETYLGLUCOSAMINE TRANSFERASE 1"/>
    <property type="match status" value="1"/>
</dbReference>
<keyword evidence="2" id="KW-0808">Transferase</keyword>
<dbReference type="Proteomes" id="UP000193228">
    <property type="component" value="Unassembled WGS sequence"/>
</dbReference>
<evidence type="ECO:0000313" key="3">
    <source>
        <dbReference type="Proteomes" id="UP000193228"/>
    </source>
</evidence>
<dbReference type="AlphaFoldDB" id="A0A1X7LTQ3"/>